<reference evidence="2 3" key="1">
    <citation type="submission" date="2020-07" db="EMBL/GenBank/DDBJ databases">
        <title>Sequencing the genomes of 1000 actinobacteria strains.</title>
        <authorList>
            <person name="Klenk H.-P."/>
        </authorList>
    </citation>
    <scope>NUCLEOTIDE SEQUENCE [LARGE SCALE GENOMIC DNA]</scope>
    <source>
        <strain evidence="2 3">DSM 18248</strain>
    </source>
</reference>
<feature type="chain" id="PRO_5031308360" description="Carboxypeptidase regulatory-like domain-containing protein" evidence="1">
    <location>
        <begin position="25"/>
        <end position="213"/>
    </location>
</feature>
<keyword evidence="3" id="KW-1185">Reference proteome</keyword>
<sequence>MPPCTRPLLSSAPLVLLVTGCGFAVDTPLGVADLPVAVAPGEEVTGRVVHPDGDITVTIGPARRGLRQDERVEPALPCAYDDEQLTCATDTLAEGVHAVQVSDAAQPGELVQTAYVAVTSRPGYEPAVDSTPANPADDEMFDARLTGWGAEQELRVRVLLRGEVVQRRRLTTDAAGTAAVEVGRAGREAYEVRVRDGLWGAGGAPAFSVWLPA</sequence>
<name>A0A7Y9YHH3_9ACTN</name>
<protein>
    <recommendedName>
        <fullName evidence="4">Carboxypeptidase regulatory-like domain-containing protein</fullName>
    </recommendedName>
</protein>
<comment type="caution">
    <text evidence="2">The sequence shown here is derived from an EMBL/GenBank/DDBJ whole genome shotgun (WGS) entry which is preliminary data.</text>
</comment>
<dbReference type="RefSeq" id="WP_179532849.1">
    <property type="nucleotide sequence ID" value="NZ_BAAAPP010000002.1"/>
</dbReference>
<evidence type="ECO:0008006" key="4">
    <source>
        <dbReference type="Google" id="ProtNLM"/>
    </source>
</evidence>
<gene>
    <name evidence="2" type="ORF">BKA05_003798</name>
</gene>
<keyword evidence="1" id="KW-0732">Signal</keyword>
<dbReference type="AlphaFoldDB" id="A0A7Y9YHH3"/>
<feature type="signal peptide" evidence="1">
    <location>
        <begin position="1"/>
        <end position="24"/>
    </location>
</feature>
<evidence type="ECO:0000256" key="1">
    <source>
        <dbReference type="SAM" id="SignalP"/>
    </source>
</evidence>
<dbReference type="PROSITE" id="PS51257">
    <property type="entry name" value="PROKAR_LIPOPROTEIN"/>
    <property type="match status" value="1"/>
</dbReference>
<dbReference type="EMBL" id="JACBZI010000001">
    <property type="protein sequence ID" value="NYI12283.1"/>
    <property type="molecule type" value="Genomic_DNA"/>
</dbReference>
<evidence type="ECO:0000313" key="3">
    <source>
        <dbReference type="Proteomes" id="UP000537326"/>
    </source>
</evidence>
<accession>A0A7Y9YHH3</accession>
<dbReference type="Proteomes" id="UP000537326">
    <property type="component" value="Unassembled WGS sequence"/>
</dbReference>
<proteinExistence type="predicted"/>
<evidence type="ECO:0000313" key="2">
    <source>
        <dbReference type="EMBL" id="NYI12283.1"/>
    </source>
</evidence>
<organism evidence="2 3">
    <name type="scientific">Nocardioides marinus</name>
    <dbReference type="NCBI Taxonomy" id="374514"/>
    <lineage>
        <taxon>Bacteria</taxon>
        <taxon>Bacillati</taxon>
        <taxon>Actinomycetota</taxon>
        <taxon>Actinomycetes</taxon>
        <taxon>Propionibacteriales</taxon>
        <taxon>Nocardioidaceae</taxon>
        <taxon>Nocardioides</taxon>
    </lineage>
</organism>